<sequence>MDYTEFESTSTPTHASTGWCCGGTGAHQEPGGLTALPHDDRDRILPAECLETCDLRERFHLFAFHSDDWSGGWWSTLEWSLLPALKLGEVATT</sequence>
<proteinExistence type="predicted"/>
<organism evidence="1">
    <name type="scientific">uncultured Thermomicrobiales bacterium</name>
    <dbReference type="NCBI Taxonomy" id="1645740"/>
    <lineage>
        <taxon>Bacteria</taxon>
        <taxon>Pseudomonadati</taxon>
        <taxon>Thermomicrobiota</taxon>
        <taxon>Thermomicrobia</taxon>
        <taxon>Thermomicrobiales</taxon>
        <taxon>environmental samples</taxon>
    </lineage>
</organism>
<reference evidence="1" key="1">
    <citation type="submission" date="2020-02" db="EMBL/GenBank/DDBJ databases">
        <authorList>
            <person name="Meier V. D."/>
        </authorList>
    </citation>
    <scope>NUCLEOTIDE SEQUENCE</scope>
    <source>
        <strain evidence="1">AVDCRST_MAG87</strain>
    </source>
</reference>
<name>A0A6J4UAM9_9BACT</name>
<evidence type="ECO:0000313" key="1">
    <source>
        <dbReference type="EMBL" id="CAA9544189.1"/>
    </source>
</evidence>
<dbReference type="EMBL" id="CADCWJ010000088">
    <property type="protein sequence ID" value="CAA9544189.1"/>
    <property type="molecule type" value="Genomic_DNA"/>
</dbReference>
<gene>
    <name evidence="1" type="ORF">AVDCRST_MAG87-333</name>
</gene>
<accession>A0A6J4UAM9</accession>
<protein>
    <submittedName>
        <fullName evidence="1">Uncharacterized protein</fullName>
    </submittedName>
</protein>
<dbReference type="AlphaFoldDB" id="A0A6J4UAM9"/>